<organism evidence="4 5">
    <name type="scientific">Brassica carinata</name>
    <name type="common">Ethiopian mustard</name>
    <name type="synonym">Abyssinian cabbage</name>
    <dbReference type="NCBI Taxonomy" id="52824"/>
    <lineage>
        <taxon>Eukaryota</taxon>
        <taxon>Viridiplantae</taxon>
        <taxon>Streptophyta</taxon>
        <taxon>Embryophyta</taxon>
        <taxon>Tracheophyta</taxon>
        <taxon>Spermatophyta</taxon>
        <taxon>Magnoliopsida</taxon>
        <taxon>eudicotyledons</taxon>
        <taxon>Gunneridae</taxon>
        <taxon>Pentapetalae</taxon>
        <taxon>rosids</taxon>
        <taxon>malvids</taxon>
        <taxon>Brassicales</taxon>
        <taxon>Brassicaceae</taxon>
        <taxon>Brassiceae</taxon>
        <taxon>Brassica</taxon>
    </lineage>
</organism>
<gene>
    <name evidence="4" type="ORF">Bca52824_048161</name>
</gene>
<dbReference type="Proteomes" id="UP000886595">
    <property type="component" value="Unassembled WGS sequence"/>
</dbReference>
<sequence>MPQLKDLYFKSEYINAASSRARSDGSMNFLVEKYDSALKQTMIQLGSSEKLAQARLKAIERVREGHKKANEKAAKEKEILRVKFEELEGKLKSAGAARKELTRENTRLEQATANLEKEKAEATKRGTPRPEMASQIITSLKITGEPTEEPLVDVTSVPAEHVEVREGGDLGECPENENLEEVPGKDNFEIGNTPIQEEETENVGIEDPILVSDSSSEGREDGEEVDDIVKETSPSQPVEEDSTAAATEDPVGPSALGTPEEAAKQANGVCVRTNYAARQQMNPPQTRASLKAAVLDTAGVLTSASTAPISGSETATVQPLDNSIQNDPKFTILPQKSSSPLQMNSAAAPVASLPIATPLGYAMEVDEPCTQVTDIADKNLREAELVNKSSSAPVTQTLVVEIRTSEDRTLKRLAPVSTSQSSCPRVIITDSVFQIGAELHKDFIICYFNGRAPSFNQIQSVFNHMWGKGNAWRFTTIL</sequence>
<evidence type="ECO:0000259" key="3">
    <source>
        <dbReference type="Pfam" id="PF14111"/>
    </source>
</evidence>
<evidence type="ECO:0000313" key="5">
    <source>
        <dbReference type="Proteomes" id="UP000886595"/>
    </source>
</evidence>
<evidence type="ECO:0000256" key="1">
    <source>
        <dbReference type="SAM" id="Coils"/>
    </source>
</evidence>
<keyword evidence="1" id="KW-0175">Coiled coil</keyword>
<dbReference type="EMBL" id="JAAMPC010000010">
    <property type="protein sequence ID" value="KAG2288557.1"/>
    <property type="molecule type" value="Genomic_DNA"/>
</dbReference>
<feature type="coiled-coil region" evidence="1">
    <location>
        <begin position="56"/>
        <end position="125"/>
    </location>
</feature>
<evidence type="ECO:0000313" key="4">
    <source>
        <dbReference type="EMBL" id="KAG2288557.1"/>
    </source>
</evidence>
<name>A0A8X7URX2_BRACI</name>
<keyword evidence="5" id="KW-1185">Reference proteome</keyword>
<comment type="caution">
    <text evidence="4">The sequence shown here is derived from an EMBL/GenBank/DDBJ whole genome shotgun (WGS) entry which is preliminary data.</text>
</comment>
<dbReference type="Pfam" id="PF14111">
    <property type="entry name" value="DUF4283"/>
    <property type="match status" value="1"/>
</dbReference>
<feature type="domain" description="DUF4283" evidence="3">
    <location>
        <begin position="437"/>
        <end position="470"/>
    </location>
</feature>
<proteinExistence type="predicted"/>
<accession>A0A8X7URX2</accession>
<reference evidence="4 5" key="1">
    <citation type="submission" date="2020-02" db="EMBL/GenBank/DDBJ databases">
        <authorList>
            <person name="Ma Q."/>
            <person name="Huang Y."/>
            <person name="Song X."/>
            <person name="Pei D."/>
        </authorList>
    </citation>
    <scope>NUCLEOTIDE SEQUENCE [LARGE SCALE GENOMIC DNA]</scope>
    <source>
        <strain evidence="4">Sxm20200214</strain>
        <tissue evidence="4">Leaf</tissue>
    </source>
</reference>
<protein>
    <recommendedName>
        <fullName evidence="3">DUF4283 domain-containing protein</fullName>
    </recommendedName>
</protein>
<dbReference type="InterPro" id="IPR025558">
    <property type="entry name" value="DUF4283"/>
</dbReference>
<evidence type="ECO:0000256" key="2">
    <source>
        <dbReference type="SAM" id="MobiDB-lite"/>
    </source>
</evidence>
<feature type="region of interest" description="Disordered" evidence="2">
    <location>
        <begin position="167"/>
        <end position="265"/>
    </location>
</feature>
<dbReference type="AlphaFoldDB" id="A0A8X7URX2"/>